<keyword evidence="2 4" id="KW-0548">Nucleotidyltransferase</keyword>
<accession>A0A514D484</accession>
<dbReference type="InterPro" id="IPR043128">
    <property type="entry name" value="Rev_trsase/Diguanyl_cyclase"/>
</dbReference>
<feature type="domain" description="RdRp catalytic" evidence="5">
    <location>
        <begin position="120"/>
        <end position="235"/>
    </location>
</feature>
<name>A0A514D484_9VIRU</name>
<proteinExistence type="predicted"/>
<evidence type="ECO:0000256" key="3">
    <source>
        <dbReference type="ARBA" id="ARBA00022953"/>
    </source>
</evidence>
<dbReference type="InterPro" id="IPR002166">
    <property type="entry name" value="RNA_pol_HCV"/>
</dbReference>
<keyword evidence="1 4" id="KW-0808">Transferase</keyword>
<dbReference type="SUPFAM" id="SSF56672">
    <property type="entry name" value="DNA/RNA polymerases"/>
    <property type="match status" value="1"/>
</dbReference>
<dbReference type="EC" id="2.7.7.48" evidence="4"/>
<comment type="catalytic activity">
    <reaction evidence="4">
        <text>RNA(n) + a ribonucleoside 5'-triphosphate = RNA(n+1) + diphosphate</text>
        <dbReference type="Rhea" id="RHEA:21248"/>
        <dbReference type="Rhea" id="RHEA-COMP:14527"/>
        <dbReference type="Rhea" id="RHEA-COMP:17342"/>
        <dbReference type="ChEBI" id="CHEBI:33019"/>
        <dbReference type="ChEBI" id="CHEBI:61557"/>
        <dbReference type="ChEBI" id="CHEBI:140395"/>
        <dbReference type="EC" id="2.7.7.48"/>
    </reaction>
</comment>
<dbReference type="GO" id="GO:0003723">
    <property type="term" value="F:RNA binding"/>
    <property type="evidence" value="ECO:0007669"/>
    <property type="project" value="InterPro"/>
</dbReference>
<reference evidence="6" key="1">
    <citation type="submission" date="2019-05" db="EMBL/GenBank/DDBJ databases">
        <title>Metatranscriptomic reconstruction reveals RNA viruses with the potential to shape carbon cycling in soil.</title>
        <authorList>
            <person name="Starr E.P."/>
            <person name="Nuccio E."/>
            <person name="Pett-Ridge J."/>
            <person name="Banfield J.F."/>
            <person name="Firestone M.K."/>
        </authorList>
    </citation>
    <scope>NUCLEOTIDE SEQUENCE</scope>
    <source>
        <strain evidence="6">H4_Bulk_Litter_23_scaffold_4368</strain>
    </source>
</reference>
<dbReference type="InterPro" id="IPR007094">
    <property type="entry name" value="RNA-dir_pol_PSvirus"/>
</dbReference>
<dbReference type="EMBL" id="MN034073">
    <property type="protein sequence ID" value="QDH88423.1"/>
    <property type="molecule type" value="Genomic_DNA"/>
</dbReference>
<evidence type="ECO:0000256" key="1">
    <source>
        <dbReference type="ARBA" id="ARBA00022679"/>
    </source>
</evidence>
<dbReference type="GO" id="GO:0000166">
    <property type="term" value="F:nucleotide binding"/>
    <property type="evidence" value="ECO:0007669"/>
    <property type="project" value="UniProtKB-KW"/>
</dbReference>
<organism evidence="6">
    <name type="scientific">Riboviria sp</name>
    <dbReference type="NCBI Taxonomy" id="2585031"/>
    <lineage>
        <taxon>Viruses</taxon>
        <taxon>Riboviria</taxon>
    </lineage>
</organism>
<keyword evidence="4 6" id="KW-0696">RNA-directed RNA polymerase</keyword>
<gene>
    <name evidence="6" type="ORF">H4BulkLitter234368_000002</name>
</gene>
<evidence type="ECO:0000313" key="6">
    <source>
        <dbReference type="EMBL" id="QDH88423.1"/>
    </source>
</evidence>
<evidence type="ECO:0000256" key="4">
    <source>
        <dbReference type="RuleBase" id="RU363062"/>
    </source>
</evidence>
<evidence type="ECO:0000259" key="5">
    <source>
        <dbReference type="PROSITE" id="PS50507"/>
    </source>
</evidence>
<dbReference type="Gene3D" id="3.30.70.270">
    <property type="match status" value="1"/>
</dbReference>
<dbReference type="GO" id="GO:0003968">
    <property type="term" value="F:RNA-directed RNA polymerase activity"/>
    <property type="evidence" value="ECO:0007669"/>
    <property type="project" value="UniProtKB-KW"/>
</dbReference>
<sequence length="300" mass="34199">MVPWTLEAFVESYTGRQYNRYKRAADSLASMPLSAEDATVATFIKCEKINFLAKADPAPRVIQPRDPRFNAAIGVYIKPLEKLIYKNLAKLYKYPCVAKGFDVFQTGDIIASKWKLFKEPCAIGLDASRFDQHVSVAALEWTHSIYLQYNDDYEFKRMLGMMIHNVGHGMCKDGRVKYEVDGCRMSGDMDTALGNCLLMVAMTYSLCKTLGIRHEVMDNGDDIVVIMDRTDEALFRSNVQQHYKSLGFTMKVEPTVYVLEEIEFCQMHPVFDGKEWRMVRNLIALAKDLVCTTGQQRDCG</sequence>
<dbReference type="PROSITE" id="PS50507">
    <property type="entry name" value="RDRP_SSRNA_POS"/>
    <property type="match status" value="1"/>
</dbReference>
<keyword evidence="4" id="KW-0547">Nucleotide-binding</keyword>
<dbReference type="InterPro" id="IPR043502">
    <property type="entry name" value="DNA/RNA_pol_sf"/>
</dbReference>
<dbReference type="GO" id="GO:0039694">
    <property type="term" value="P:viral RNA genome replication"/>
    <property type="evidence" value="ECO:0007669"/>
    <property type="project" value="InterPro"/>
</dbReference>
<keyword evidence="3 4" id="KW-0693">Viral RNA replication</keyword>
<evidence type="ECO:0000256" key="2">
    <source>
        <dbReference type="ARBA" id="ARBA00022695"/>
    </source>
</evidence>
<protein>
    <recommendedName>
        <fullName evidence="4">RNA-directed RNA polymerase</fullName>
        <ecNumber evidence="4">2.7.7.48</ecNumber>
    </recommendedName>
</protein>
<dbReference type="Pfam" id="PF00998">
    <property type="entry name" value="RdRP_3"/>
    <property type="match status" value="1"/>
</dbReference>